<keyword evidence="5" id="KW-0255">Endonuclease</keyword>
<keyword evidence="3" id="KW-0548">Nucleotidyltransferase</keyword>
<evidence type="ECO:0000256" key="2">
    <source>
        <dbReference type="ARBA" id="ARBA00022679"/>
    </source>
</evidence>
<feature type="domain" description="Reverse transcriptase" evidence="10">
    <location>
        <begin position="295"/>
        <end position="360"/>
    </location>
</feature>
<keyword evidence="7 13" id="KW-0695">RNA-directed DNA polymerase</keyword>
<proteinExistence type="predicted"/>
<dbReference type="GO" id="GO:0008233">
    <property type="term" value="F:peptidase activity"/>
    <property type="evidence" value="ECO:0007669"/>
    <property type="project" value="UniProtKB-KW"/>
</dbReference>
<feature type="domain" description="Tf2-1-like SH3-like" evidence="12">
    <location>
        <begin position="568"/>
        <end position="619"/>
    </location>
</feature>
<dbReference type="CDD" id="cd01647">
    <property type="entry name" value="RT_LTR"/>
    <property type="match status" value="1"/>
</dbReference>
<dbReference type="InterPro" id="IPR056924">
    <property type="entry name" value="SH3_Tf2-1"/>
</dbReference>
<evidence type="ECO:0000256" key="1">
    <source>
        <dbReference type="ARBA" id="ARBA00022670"/>
    </source>
</evidence>
<dbReference type="Pfam" id="PF17919">
    <property type="entry name" value="RT_RNaseH_2"/>
    <property type="match status" value="1"/>
</dbReference>
<protein>
    <submittedName>
        <fullName evidence="13">Reverse transcriptase domain-containing protein</fullName>
    </submittedName>
</protein>
<evidence type="ECO:0000313" key="13">
    <source>
        <dbReference type="EMBL" id="GEU42389.1"/>
    </source>
</evidence>
<evidence type="ECO:0000259" key="12">
    <source>
        <dbReference type="Pfam" id="PF24626"/>
    </source>
</evidence>
<dbReference type="InterPro" id="IPR050951">
    <property type="entry name" value="Retrovirus_Pol_polyprotein"/>
</dbReference>
<dbReference type="InterPro" id="IPR000477">
    <property type="entry name" value="RT_dom"/>
</dbReference>
<dbReference type="AlphaFoldDB" id="A0A6L2K049"/>
<dbReference type="FunFam" id="3.10.10.10:FF:000007">
    <property type="entry name" value="Retrovirus-related Pol polyprotein from transposon 17.6-like Protein"/>
    <property type="match status" value="1"/>
</dbReference>
<dbReference type="Gene3D" id="3.30.70.270">
    <property type="match status" value="1"/>
</dbReference>
<gene>
    <name evidence="13" type="ORF">Tci_014367</name>
</gene>
<feature type="region of interest" description="Disordered" evidence="9">
    <location>
        <begin position="1"/>
        <end position="72"/>
    </location>
</feature>
<evidence type="ECO:0000256" key="3">
    <source>
        <dbReference type="ARBA" id="ARBA00022695"/>
    </source>
</evidence>
<evidence type="ECO:0000259" key="10">
    <source>
        <dbReference type="Pfam" id="PF00078"/>
    </source>
</evidence>
<evidence type="ECO:0000256" key="7">
    <source>
        <dbReference type="ARBA" id="ARBA00022918"/>
    </source>
</evidence>
<dbReference type="InterPro" id="IPR036397">
    <property type="entry name" value="RNaseH_sf"/>
</dbReference>
<evidence type="ECO:0000256" key="4">
    <source>
        <dbReference type="ARBA" id="ARBA00022722"/>
    </source>
</evidence>
<dbReference type="Gene3D" id="3.10.10.10">
    <property type="entry name" value="HIV Type 1 Reverse Transcriptase, subunit A, domain 1"/>
    <property type="match status" value="1"/>
</dbReference>
<keyword evidence="1" id="KW-0645">Protease</keyword>
<dbReference type="Pfam" id="PF00078">
    <property type="entry name" value="RVT_1"/>
    <property type="match status" value="1"/>
</dbReference>
<evidence type="ECO:0000256" key="9">
    <source>
        <dbReference type="SAM" id="MobiDB-lite"/>
    </source>
</evidence>
<dbReference type="PANTHER" id="PTHR37984:SF5">
    <property type="entry name" value="PROTEIN NYNRIN-LIKE"/>
    <property type="match status" value="1"/>
</dbReference>
<dbReference type="InterPro" id="IPR043502">
    <property type="entry name" value="DNA/RNA_pol_sf"/>
</dbReference>
<dbReference type="GO" id="GO:0006508">
    <property type="term" value="P:proteolysis"/>
    <property type="evidence" value="ECO:0007669"/>
    <property type="project" value="UniProtKB-KW"/>
</dbReference>
<evidence type="ECO:0000256" key="5">
    <source>
        <dbReference type="ARBA" id="ARBA00022759"/>
    </source>
</evidence>
<dbReference type="EMBL" id="BKCJ010001562">
    <property type="protein sequence ID" value="GEU42389.1"/>
    <property type="molecule type" value="Genomic_DNA"/>
</dbReference>
<evidence type="ECO:0000256" key="6">
    <source>
        <dbReference type="ARBA" id="ARBA00022801"/>
    </source>
</evidence>
<accession>A0A6L2K049</accession>
<reference evidence="13" key="1">
    <citation type="journal article" date="2019" name="Sci. Rep.">
        <title>Draft genome of Tanacetum cinerariifolium, the natural source of mosquito coil.</title>
        <authorList>
            <person name="Yamashiro T."/>
            <person name="Shiraishi A."/>
            <person name="Satake H."/>
            <person name="Nakayama K."/>
        </authorList>
    </citation>
    <scope>NUCLEOTIDE SEQUENCE</scope>
</reference>
<evidence type="ECO:0000256" key="8">
    <source>
        <dbReference type="ARBA" id="ARBA00023268"/>
    </source>
</evidence>
<dbReference type="InterPro" id="IPR041577">
    <property type="entry name" value="RT_RNaseH_2"/>
</dbReference>
<feature type="domain" description="Reverse transcriptase/retrotransposon-derived protein RNase H-like" evidence="11">
    <location>
        <begin position="362"/>
        <end position="415"/>
    </location>
</feature>
<dbReference type="InterPro" id="IPR043128">
    <property type="entry name" value="Rev_trsase/Diguanyl_cyclase"/>
</dbReference>
<dbReference type="GO" id="GO:0004519">
    <property type="term" value="F:endonuclease activity"/>
    <property type="evidence" value="ECO:0007669"/>
    <property type="project" value="UniProtKB-KW"/>
</dbReference>
<keyword evidence="8" id="KW-0511">Multifunctional enzyme</keyword>
<dbReference type="GO" id="GO:0003676">
    <property type="term" value="F:nucleic acid binding"/>
    <property type="evidence" value="ECO:0007669"/>
    <property type="project" value="InterPro"/>
</dbReference>
<dbReference type="Gene3D" id="3.30.420.10">
    <property type="entry name" value="Ribonuclease H-like superfamily/Ribonuclease H"/>
    <property type="match status" value="1"/>
</dbReference>
<dbReference type="Pfam" id="PF24626">
    <property type="entry name" value="SH3_Tf2-1"/>
    <property type="match status" value="1"/>
</dbReference>
<dbReference type="GO" id="GO:0003964">
    <property type="term" value="F:RNA-directed DNA polymerase activity"/>
    <property type="evidence" value="ECO:0007669"/>
    <property type="project" value="UniProtKB-KW"/>
</dbReference>
<dbReference type="SUPFAM" id="SSF56672">
    <property type="entry name" value="DNA/RNA polymerases"/>
    <property type="match status" value="1"/>
</dbReference>
<keyword evidence="6" id="KW-0378">Hydrolase</keyword>
<keyword evidence="2" id="KW-0808">Transferase</keyword>
<evidence type="ECO:0000259" key="11">
    <source>
        <dbReference type="Pfam" id="PF17919"/>
    </source>
</evidence>
<name>A0A6L2K049_TANCI</name>
<keyword evidence="4" id="KW-0540">Nuclease</keyword>
<dbReference type="PANTHER" id="PTHR37984">
    <property type="entry name" value="PROTEIN CBG26694"/>
    <property type="match status" value="1"/>
</dbReference>
<organism evidence="13">
    <name type="scientific">Tanacetum cinerariifolium</name>
    <name type="common">Dalmatian daisy</name>
    <name type="synonym">Chrysanthemum cinerariifolium</name>
    <dbReference type="NCBI Taxonomy" id="118510"/>
    <lineage>
        <taxon>Eukaryota</taxon>
        <taxon>Viridiplantae</taxon>
        <taxon>Streptophyta</taxon>
        <taxon>Embryophyta</taxon>
        <taxon>Tracheophyta</taxon>
        <taxon>Spermatophyta</taxon>
        <taxon>Magnoliopsida</taxon>
        <taxon>eudicotyledons</taxon>
        <taxon>Gunneridae</taxon>
        <taxon>Pentapetalae</taxon>
        <taxon>asterids</taxon>
        <taxon>campanulids</taxon>
        <taxon>Asterales</taxon>
        <taxon>Asteraceae</taxon>
        <taxon>Asteroideae</taxon>
        <taxon>Anthemideae</taxon>
        <taxon>Anthemidinae</taxon>
        <taxon>Tanacetum</taxon>
    </lineage>
</organism>
<sequence>MKATMALSYCALDEDEDPEEEEFEEEEEPQEEEEDMDIDDEENKNEPELTFSYEQANPLNPPPPDSDSEPDDVIEIEDTVKPGDEIVLASVHEGGESSTATFPREDGDSLLPGFMRRDINSFLVVSLLFQDDCVKERVERDLYWTRVQAYEFYQEMIHRGDVFEERLDDAIDVPAENEKSPSSESCRSANDQRSVNATIATERARQVNAGNNASGFGQGRGQVTAPVVQECTFAGFMKCNPTIFRGTERAVELQRWLQPWVWRLLTKCPRLKETIDDCRVLPSRGILKNGARVVEPEGLSVYSKIDMRSGYHQLRIKEEDIPITAFRTRYGHFEFQVMPFGLTNAPTIFTDLMNQNDKKYEWGKEEDKAFQLLKQKLCSALILALPEGTKYFVVYCDASLKGHGDVLMQREKKEPNMIQRHWIELLSDYDCKIRYHHGKANVVADALSRKERIGPLRVRALMMTVHNEIPKQILEAQKEAIKKKNVKAKNLGRLIKKIFEFCPDGKRCFGNHERITMDFVSGLPRTPSGYDTIWVIVDRLTKSTHFVPTKKTDTMEKLTQLYLKEIGVVRFGKCGKLSPRYIGPFKILARVGPMAYTLELPEELNEIHSTFHVSNIKKCIVESDIVVLMDEIQLDDKLHMTEETVGIIYQGVKRLKKSQIHIVKVHWNSQRDVFLHSHEKCVARYDLSRNSNVKRALFHSPVAAKSKNLGATSIVTKSRLSVVKTPTATNKVYSVSPLSQDYSQSRILSNYLNNKIEKSNDVPQIVSSSEEQVATEPNSPVLNDNAVEFVQEYVADFDGNVFYNPPQTYVFEVAGSSSTYQDPSNMHQFHQKHRSTDK</sequence>
<comment type="caution">
    <text evidence="13">The sequence shown here is derived from an EMBL/GenBank/DDBJ whole genome shotgun (WGS) entry which is preliminary data.</text>
</comment>
<feature type="compositionally biased region" description="Acidic residues" evidence="9">
    <location>
        <begin position="12"/>
        <end position="43"/>
    </location>
</feature>